<organism evidence="6 7">
    <name type="scientific">Pycnococcus provasolii</name>
    <dbReference type="NCBI Taxonomy" id="41880"/>
    <lineage>
        <taxon>Eukaryota</taxon>
        <taxon>Viridiplantae</taxon>
        <taxon>Chlorophyta</taxon>
        <taxon>Pseudoscourfieldiophyceae</taxon>
        <taxon>Pseudoscourfieldiales</taxon>
        <taxon>Pycnococcaceae</taxon>
        <taxon>Pycnococcus</taxon>
    </lineage>
</organism>
<dbReference type="PANTHER" id="PTHR34108">
    <property type="entry name" value="SEPTUM SITE-DETERMINING PROTEIN MINC"/>
    <property type="match status" value="1"/>
</dbReference>
<feature type="transmembrane region" description="Helical" evidence="4">
    <location>
        <begin position="270"/>
        <end position="287"/>
    </location>
</feature>
<dbReference type="Gene3D" id="2.160.20.70">
    <property type="match status" value="1"/>
</dbReference>
<dbReference type="InterPro" id="IPR016098">
    <property type="entry name" value="CAP/MinC_C"/>
</dbReference>
<name>A0A830HB98_9CHLO</name>
<keyword evidence="3" id="KW-0131">Cell cycle</keyword>
<evidence type="ECO:0000313" key="6">
    <source>
        <dbReference type="EMBL" id="GHP04626.1"/>
    </source>
</evidence>
<reference evidence="6" key="1">
    <citation type="submission" date="2020-10" db="EMBL/GenBank/DDBJ databases">
        <title>Unveiling of a novel bifunctional photoreceptor, Dualchrome1, isolated from a cosmopolitan green alga.</title>
        <authorList>
            <person name="Suzuki S."/>
            <person name="Kawachi M."/>
        </authorList>
    </citation>
    <scope>NUCLEOTIDE SEQUENCE</scope>
    <source>
        <strain evidence="6">NIES 2893</strain>
    </source>
</reference>
<sequence>MLKCAGHEVSPETCLYAKNQVVANEMVGVLKGVGKAPQYREEWRSVANRTDDAAPAAVEPWRRVQRADGGMARSAWKLELSEGVWISQVLNTLIVKRTLRGGQLLKHPDGDVVILGDVNRESAVVAGGDVVVWGALRGEVHAGCNGDDSSEIMALEMEPTAIRIASKYAAGPEDGADAPAYPEVARVDADGAITLDPATRLGAASPSVRAATLARRRASGSAVNWSPAAKASLFTGAYITAVGFLLLVAPVTIFSLLFDPRTIAPGWIQVFGTLCVAFGTYYLGAAWGDANGGGARGFYAATVVGRSAIFLTFCMLVAARAVQQSLLVLGIVNLLGALAMFTALRNASTSNLYL</sequence>
<keyword evidence="4" id="KW-1133">Transmembrane helix</keyword>
<dbReference type="AlphaFoldDB" id="A0A830HB98"/>
<dbReference type="OrthoDB" id="2013981at2759"/>
<dbReference type="InterPro" id="IPR036145">
    <property type="entry name" value="MinC_C_sf"/>
</dbReference>
<evidence type="ECO:0000256" key="2">
    <source>
        <dbReference type="ARBA" id="ARBA00023210"/>
    </source>
</evidence>
<protein>
    <recommendedName>
        <fullName evidence="5">Septum formation inhibitor MinC C-terminal domain-containing protein</fullName>
    </recommendedName>
</protein>
<comment type="caution">
    <text evidence="6">The sequence shown here is derived from an EMBL/GenBank/DDBJ whole genome shotgun (WGS) entry which is preliminary data.</text>
</comment>
<dbReference type="InterPro" id="IPR005526">
    <property type="entry name" value="Septum_form_inhib_MinC_C"/>
</dbReference>
<dbReference type="GO" id="GO:0051301">
    <property type="term" value="P:cell division"/>
    <property type="evidence" value="ECO:0007669"/>
    <property type="project" value="UniProtKB-KW"/>
</dbReference>
<accession>A0A830HB98</accession>
<keyword evidence="1" id="KW-0132">Cell division</keyword>
<evidence type="ECO:0000313" key="7">
    <source>
        <dbReference type="Proteomes" id="UP000660262"/>
    </source>
</evidence>
<dbReference type="PANTHER" id="PTHR34108:SF1">
    <property type="entry name" value="SEPTUM SITE-DETERMINING PROTEIN MINC"/>
    <property type="match status" value="1"/>
</dbReference>
<proteinExistence type="predicted"/>
<evidence type="ECO:0000256" key="1">
    <source>
        <dbReference type="ARBA" id="ARBA00022618"/>
    </source>
</evidence>
<keyword evidence="4" id="KW-0472">Membrane</keyword>
<keyword evidence="7" id="KW-1185">Reference proteome</keyword>
<dbReference type="EMBL" id="BNJQ01000008">
    <property type="protein sequence ID" value="GHP04626.1"/>
    <property type="molecule type" value="Genomic_DNA"/>
</dbReference>
<evidence type="ECO:0000256" key="3">
    <source>
        <dbReference type="ARBA" id="ARBA00023306"/>
    </source>
</evidence>
<gene>
    <name evidence="6" type="ORF">PPROV_000338000</name>
</gene>
<feature type="transmembrane region" description="Helical" evidence="4">
    <location>
        <begin position="326"/>
        <end position="344"/>
    </location>
</feature>
<keyword evidence="4" id="KW-0812">Transmembrane</keyword>
<keyword evidence="2" id="KW-0717">Septation</keyword>
<feature type="transmembrane region" description="Helical" evidence="4">
    <location>
        <begin position="299"/>
        <end position="319"/>
    </location>
</feature>
<dbReference type="Pfam" id="PF03775">
    <property type="entry name" value="MinC_C"/>
    <property type="match status" value="1"/>
</dbReference>
<feature type="domain" description="Septum formation inhibitor MinC C-terminal" evidence="5">
    <location>
        <begin position="94"/>
        <end position="191"/>
    </location>
</feature>
<dbReference type="SUPFAM" id="SSF63848">
    <property type="entry name" value="Cell-division inhibitor MinC, C-terminal domain"/>
    <property type="match status" value="1"/>
</dbReference>
<dbReference type="GO" id="GO:0051726">
    <property type="term" value="P:regulation of cell cycle"/>
    <property type="evidence" value="ECO:0007669"/>
    <property type="project" value="InterPro"/>
</dbReference>
<feature type="transmembrane region" description="Helical" evidence="4">
    <location>
        <begin position="236"/>
        <end position="258"/>
    </location>
</feature>
<evidence type="ECO:0000259" key="5">
    <source>
        <dbReference type="Pfam" id="PF03775"/>
    </source>
</evidence>
<dbReference type="GO" id="GO:0000902">
    <property type="term" value="P:cell morphogenesis"/>
    <property type="evidence" value="ECO:0007669"/>
    <property type="project" value="InterPro"/>
</dbReference>
<dbReference type="InterPro" id="IPR013033">
    <property type="entry name" value="MinC"/>
</dbReference>
<dbReference type="Proteomes" id="UP000660262">
    <property type="component" value="Unassembled WGS sequence"/>
</dbReference>
<evidence type="ECO:0000256" key="4">
    <source>
        <dbReference type="SAM" id="Phobius"/>
    </source>
</evidence>